<organism evidence="2 3">
    <name type="scientific">Vibrio rotiferianus</name>
    <dbReference type="NCBI Taxonomy" id="190895"/>
    <lineage>
        <taxon>Bacteria</taxon>
        <taxon>Pseudomonadati</taxon>
        <taxon>Pseudomonadota</taxon>
        <taxon>Gammaproteobacteria</taxon>
        <taxon>Vibrionales</taxon>
        <taxon>Vibrionaceae</taxon>
        <taxon>Vibrio</taxon>
    </lineage>
</organism>
<dbReference type="AlphaFoldDB" id="A0A510I3B6"/>
<dbReference type="EMBL" id="AP019798">
    <property type="protein sequence ID" value="BBL88165.1"/>
    <property type="molecule type" value="Genomic_DNA"/>
</dbReference>
<evidence type="ECO:0000256" key="1">
    <source>
        <dbReference type="SAM" id="Phobius"/>
    </source>
</evidence>
<keyword evidence="1" id="KW-0812">Transmembrane</keyword>
<accession>A0A510I3B6</accession>
<evidence type="ECO:0008006" key="4">
    <source>
        <dbReference type="Google" id="ProtNLM"/>
    </source>
</evidence>
<dbReference type="InterPro" id="IPR045584">
    <property type="entry name" value="Pilin-like"/>
</dbReference>
<feature type="transmembrane region" description="Helical" evidence="1">
    <location>
        <begin position="13"/>
        <end position="32"/>
    </location>
</feature>
<dbReference type="Gene3D" id="3.30.700.10">
    <property type="entry name" value="Glycoprotein, Type 4 Pilin"/>
    <property type="match status" value="1"/>
</dbReference>
<dbReference type="InterPro" id="IPR012902">
    <property type="entry name" value="N_methyl_site"/>
</dbReference>
<dbReference type="Pfam" id="PF07963">
    <property type="entry name" value="N_methyl"/>
    <property type="match status" value="1"/>
</dbReference>
<reference evidence="3" key="1">
    <citation type="submission" date="2019-07" db="EMBL/GenBank/DDBJ databases">
        <title>Complete Genome Sequences of Vibrion rotiferianus strain AM7.</title>
        <authorList>
            <person name="Miyazaki K."/>
            <person name="Wiseschart A."/>
            <person name="Pootanakit K."/>
            <person name="Ishimori K."/>
            <person name="Kitahara K."/>
        </authorList>
    </citation>
    <scope>NUCLEOTIDE SEQUENCE [LARGE SCALE GENOMIC DNA]</scope>
    <source>
        <strain evidence="3">AM7</strain>
    </source>
</reference>
<dbReference type="RefSeq" id="WP_143692171.1">
    <property type="nucleotide sequence ID" value="NZ_AP019798.1"/>
</dbReference>
<keyword evidence="1" id="KW-0472">Membrane</keyword>
<dbReference type="SUPFAM" id="SSF54523">
    <property type="entry name" value="Pili subunits"/>
    <property type="match status" value="1"/>
</dbReference>
<keyword evidence="1" id="KW-1133">Transmembrane helix</keyword>
<dbReference type="NCBIfam" id="TIGR02532">
    <property type="entry name" value="IV_pilin_GFxxxE"/>
    <property type="match status" value="1"/>
</dbReference>
<evidence type="ECO:0000313" key="2">
    <source>
        <dbReference type="EMBL" id="BBL88165.1"/>
    </source>
</evidence>
<dbReference type="Proteomes" id="UP000315115">
    <property type="component" value="Chromosome 1"/>
</dbReference>
<protein>
    <recommendedName>
        <fullName evidence="4">Prepilin-type N-terminal cleavage/methylation domain-containing protein</fullName>
    </recommendedName>
</protein>
<sequence>MNSQQNGFTLLELVIAIVVLGILAVVAAPRFLNIQDDAYLAKIEDIATNLQTGVKFTQSQWLANGATPEAQVNLQGYGGGSLDVNEFGYPLGTNKGNSNGKIGSPFNIGKNNPGCIAVWEALLGAEYRLSNSNNQHDAVDFITKRVKDSSGHWSVCYYIYTVKGYDDDPDSAQFVIWYDSKQGTASTTKPGRL</sequence>
<name>A0A510I3B6_9VIBR</name>
<gene>
    <name evidence="2" type="ORF">VroAM7_08180</name>
</gene>
<evidence type="ECO:0000313" key="3">
    <source>
        <dbReference type="Proteomes" id="UP000315115"/>
    </source>
</evidence>
<proteinExistence type="predicted"/>